<reference evidence="2 3" key="1">
    <citation type="submission" date="2013-09" db="EMBL/GenBank/DDBJ databases">
        <title>Corchorus capsularis genome sequencing.</title>
        <authorList>
            <person name="Alam M."/>
            <person name="Haque M.S."/>
            <person name="Islam M.S."/>
            <person name="Emdad E.M."/>
            <person name="Islam M.M."/>
            <person name="Ahmed B."/>
            <person name="Halim A."/>
            <person name="Hossen Q.M.M."/>
            <person name="Hossain M.Z."/>
            <person name="Ahmed R."/>
            <person name="Khan M.M."/>
            <person name="Islam R."/>
            <person name="Rashid M.M."/>
            <person name="Khan S.A."/>
            <person name="Rahman M.S."/>
            <person name="Alam M."/>
        </authorList>
    </citation>
    <scope>NUCLEOTIDE SEQUENCE [LARGE SCALE GENOMIC DNA]</scope>
    <source>
        <strain evidence="3">cv. CVL-1</strain>
        <tissue evidence="2">Whole seedling</tissue>
    </source>
</reference>
<sequence length="30" mass="3166">MGGGTGLNRAMGMKPNWAKAGYEKAKKSQP</sequence>
<dbReference type="EMBL" id="AWWV01012831">
    <property type="protein sequence ID" value="OMO64192.1"/>
    <property type="molecule type" value="Genomic_DNA"/>
</dbReference>
<comment type="caution">
    <text evidence="2">The sequence shown here is derived from an EMBL/GenBank/DDBJ whole genome shotgun (WGS) entry which is preliminary data.</text>
</comment>
<feature type="region of interest" description="Disordered" evidence="1">
    <location>
        <begin position="1"/>
        <end position="30"/>
    </location>
</feature>
<evidence type="ECO:0000256" key="1">
    <source>
        <dbReference type="SAM" id="MobiDB-lite"/>
    </source>
</evidence>
<evidence type="ECO:0000313" key="3">
    <source>
        <dbReference type="Proteomes" id="UP000188268"/>
    </source>
</evidence>
<protein>
    <submittedName>
        <fullName evidence="2">Uncharacterized protein</fullName>
    </submittedName>
</protein>
<evidence type="ECO:0000313" key="2">
    <source>
        <dbReference type="EMBL" id="OMO64192.1"/>
    </source>
</evidence>
<keyword evidence="3" id="KW-1185">Reference proteome</keyword>
<feature type="compositionally biased region" description="Basic and acidic residues" evidence="1">
    <location>
        <begin position="21"/>
        <end position="30"/>
    </location>
</feature>
<organism evidence="2 3">
    <name type="scientific">Corchorus capsularis</name>
    <name type="common">Jute</name>
    <dbReference type="NCBI Taxonomy" id="210143"/>
    <lineage>
        <taxon>Eukaryota</taxon>
        <taxon>Viridiplantae</taxon>
        <taxon>Streptophyta</taxon>
        <taxon>Embryophyta</taxon>
        <taxon>Tracheophyta</taxon>
        <taxon>Spermatophyta</taxon>
        <taxon>Magnoliopsida</taxon>
        <taxon>eudicotyledons</taxon>
        <taxon>Gunneridae</taxon>
        <taxon>Pentapetalae</taxon>
        <taxon>rosids</taxon>
        <taxon>malvids</taxon>
        <taxon>Malvales</taxon>
        <taxon>Malvaceae</taxon>
        <taxon>Grewioideae</taxon>
        <taxon>Apeibeae</taxon>
        <taxon>Corchorus</taxon>
    </lineage>
</organism>
<dbReference type="AlphaFoldDB" id="A0A1R3H1H0"/>
<accession>A0A1R3H1H0</accession>
<dbReference type="Proteomes" id="UP000188268">
    <property type="component" value="Unassembled WGS sequence"/>
</dbReference>
<gene>
    <name evidence="2" type="ORF">CCACVL1_21965</name>
</gene>
<name>A0A1R3H1H0_COCAP</name>
<proteinExistence type="predicted"/>
<dbReference type="Gramene" id="OMO64192">
    <property type="protein sequence ID" value="OMO64192"/>
    <property type="gene ID" value="CCACVL1_21965"/>
</dbReference>